<name>A0A368UK44_9BACT</name>
<dbReference type="RefSeq" id="WP_114437969.1">
    <property type="nucleotide sequence ID" value="NZ_QPIZ01000032.1"/>
</dbReference>
<keyword evidence="1" id="KW-1133">Transmembrane helix</keyword>
<dbReference type="AlphaFoldDB" id="A0A368UK44"/>
<keyword evidence="1" id="KW-0472">Membrane</keyword>
<proteinExistence type="predicted"/>
<dbReference type="Proteomes" id="UP000252733">
    <property type="component" value="Unassembled WGS sequence"/>
</dbReference>
<keyword evidence="3" id="KW-1185">Reference proteome</keyword>
<gene>
    <name evidence="2" type="ORF">DFO77_13233</name>
</gene>
<reference evidence="2 3" key="1">
    <citation type="submission" date="2018-07" db="EMBL/GenBank/DDBJ databases">
        <title>Freshwater and sediment microbial communities from various areas in North America, analyzing microbe dynamics in response to fracking.</title>
        <authorList>
            <person name="Lamendella R."/>
        </authorList>
    </citation>
    <scope>NUCLEOTIDE SEQUENCE [LARGE SCALE GENOMIC DNA]</scope>
    <source>
        <strain evidence="2 3">160A</strain>
    </source>
</reference>
<comment type="caution">
    <text evidence="2">The sequence shown here is derived from an EMBL/GenBank/DDBJ whole genome shotgun (WGS) entry which is preliminary data.</text>
</comment>
<evidence type="ECO:0000313" key="2">
    <source>
        <dbReference type="EMBL" id="RCW29052.1"/>
    </source>
</evidence>
<feature type="transmembrane region" description="Helical" evidence="1">
    <location>
        <begin position="107"/>
        <end position="128"/>
    </location>
</feature>
<sequence>MKKYNEEIEDRKIRELFHTEFQPDHIPSSDFNRKVMNQVMADWVSQPRFYKPIVDKQNRWWIVPAVLVLFALGYMHDAGLFTGESQFQWVHNLGGAFQSLYSWIEPVHLLVLGSTLAVGLLLAVDQLLQKLSNI</sequence>
<evidence type="ECO:0000256" key="1">
    <source>
        <dbReference type="SAM" id="Phobius"/>
    </source>
</evidence>
<keyword evidence="1" id="KW-0812">Transmembrane</keyword>
<organism evidence="2 3">
    <name type="scientific">Marinilabilia salmonicolor</name>
    <dbReference type="NCBI Taxonomy" id="989"/>
    <lineage>
        <taxon>Bacteria</taxon>
        <taxon>Pseudomonadati</taxon>
        <taxon>Bacteroidota</taxon>
        <taxon>Bacteroidia</taxon>
        <taxon>Marinilabiliales</taxon>
        <taxon>Marinilabiliaceae</taxon>
        <taxon>Marinilabilia</taxon>
    </lineage>
</organism>
<feature type="transmembrane region" description="Helical" evidence="1">
    <location>
        <begin position="58"/>
        <end position="75"/>
    </location>
</feature>
<protein>
    <submittedName>
        <fullName evidence="2">Uncharacterized protein</fullName>
    </submittedName>
</protein>
<evidence type="ECO:0000313" key="3">
    <source>
        <dbReference type="Proteomes" id="UP000252733"/>
    </source>
</evidence>
<dbReference type="EMBL" id="QPIZ01000032">
    <property type="protein sequence ID" value="RCW29052.1"/>
    <property type="molecule type" value="Genomic_DNA"/>
</dbReference>
<accession>A0A368UK44</accession>